<dbReference type="SUPFAM" id="SSF117074">
    <property type="entry name" value="Hypothetical protein PA1324"/>
    <property type="match status" value="1"/>
</dbReference>
<feature type="compositionally biased region" description="Acidic residues" evidence="1">
    <location>
        <begin position="2560"/>
        <end position="2571"/>
    </location>
</feature>
<proteinExistence type="predicted"/>
<feature type="domain" description="DUF11" evidence="2">
    <location>
        <begin position="1341"/>
        <end position="1444"/>
    </location>
</feature>
<feature type="domain" description="DUF11" evidence="2">
    <location>
        <begin position="1802"/>
        <end position="1923"/>
    </location>
</feature>
<dbReference type="InterPro" id="IPR051172">
    <property type="entry name" value="Chlamydia_OmcB"/>
</dbReference>
<evidence type="ECO:0000259" key="2">
    <source>
        <dbReference type="Pfam" id="PF01345"/>
    </source>
</evidence>
<dbReference type="InterPro" id="IPR026466">
    <property type="entry name" value="Fim_isopep_form_D2_dom"/>
</dbReference>
<dbReference type="InterPro" id="IPR013783">
    <property type="entry name" value="Ig-like_fold"/>
</dbReference>
<feature type="domain" description="DUF11" evidence="2">
    <location>
        <begin position="2434"/>
        <end position="2502"/>
    </location>
</feature>
<organism evidence="3 4">
    <name type="scientific">Microbulbifer flavimaris</name>
    <dbReference type="NCBI Taxonomy" id="1781068"/>
    <lineage>
        <taxon>Bacteria</taxon>
        <taxon>Pseudomonadati</taxon>
        <taxon>Pseudomonadota</taxon>
        <taxon>Gammaproteobacteria</taxon>
        <taxon>Cellvibrionales</taxon>
        <taxon>Microbulbiferaceae</taxon>
        <taxon>Microbulbifer</taxon>
    </lineage>
</organism>
<name>A0ABX4HXC2_9GAMM</name>
<feature type="region of interest" description="Disordered" evidence="1">
    <location>
        <begin position="2551"/>
        <end position="2571"/>
    </location>
</feature>
<feature type="domain" description="DUF11" evidence="2">
    <location>
        <begin position="1473"/>
        <end position="1594"/>
    </location>
</feature>
<dbReference type="Gene3D" id="2.60.40.10">
    <property type="entry name" value="Immunoglobulins"/>
    <property type="match status" value="2"/>
</dbReference>
<dbReference type="InterPro" id="IPR001434">
    <property type="entry name" value="OmcB-like_DUF11"/>
</dbReference>
<reference evidence="3" key="1">
    <citation type="submission" date="2017-08" db="EMBL/GenBank/DDBJ databases">
        <title>Microbulbifer marisrubri sp. nov., a halophilic alphaproteobacterium isolated from marine sediment of the Yellow Sea, China.</title>
        <authorList>
            <person name="Zhang G."/>
            <person name="Xiong Q."/>
        </authorList>
    </citation>
    <scope>NUCLEOTIDE SEQUENCE [LARGE SCALE GENOMIC DNA]</scope>
    <source>
        <strain evidence="3">WRN-8</strain>
    </source>
</reference>
<dbReference type="InterPro" id="IPR047589">
    <property type="entry name" value="DUF11_rpt"/>
</dbReference>
<keyword evidence="4" id="KW-1185">Reference proteome</keyword>
<feature type="domain" description="DUF11" evidence="2">
    <location>
        <begin position="849"/>
        <end position="958"/>
    </location>
</feature>
<dbReference type="Proteomes" id="UP000218427">
    <property type="component" value="Unassembled WGS sequence"/>
</dbReference>
<dbReference type="NCBIfam" id="TIGR01451">
    <property type="entry name" value="B_ant_repeat"/>
    <property type="match status" value="10"/>
</dbReference>
<dbReference type="PANTHER" id="PTHR34819">
    <property type="entry name" value="LARGE CYSTEINE-RICH PERIPLASMIC PROTEIN OMCB"/>
    <property type="match status" value="1"/>
</dbReference>
<feature type="domain" description="DUF11" evidence="2">
    <location>
        <begin position="2601"/>
        <end position="2730"/>
    </location>
</feature>
<accession>A0ABX4HXC2</accession>
<protein>
    <recommendedName>
        <fullName evidence="2">DUF11 domain-containing protein</fullName>
    </recommendedName>
</protein>
<dbReference type="Gene3D" id="2.60.40.740">
    <property type="match status" value="9"/>
</dbReference>
<comment type="caution">
    <text evidence="3">The sequence shown here is derived from an EMBL/GenBank/DDBJ whole genome shotgun (WGS) entry which is preliminary data.</text>
</comment>
<feature type="domain" description="DUF11" evidence="2">
    <location>
        <begin position="2745"/>
        <end position="2865"/>
    </location>
</feature>
<dbReference type="EMBL" id="LRFG02000004">
    <property type="protein sequence ID" value="PCO04726.1"/>
    <property type="molecule type" value="Genomic_DNA"/>
</dbReference>
<evidence type="ECO:0000256" key="1">
    <source>
        <dbReference type="SAM" id="MobiDB-lite"/>
    </source>
</evidence>
<evidence type="ECO:0000313" key="4">
    <source>
        <dbReference type="Proteomes" id="UP000218427"/>
    </source>
</evidence>
<gene>
    <name evidence="3" type="ORF">AWR36_012030</name>
</gene>
<evidence type="ECO:0000313" key="3">
    <source>
        <dbReference type="EMBL" id="PCO04726.1"/>
    </source>
</evidence>
<dbReference type="NCBIfam" id="TIGR04226">
    <property type="entry name" value="RrgB_K2N_iso_D2"/>
    <property type="match status" value="4"/>
</dbReference>
<sequence>MMSEVTGLKSLQKGLAGLAGSGSRFLAKFCSPLLVGLLLTLPLAQEALAANFATSDFETVPAPPGSPGTPDGCLIDGPGYPSNDGRTFSGSEQLSIDRSCTVKNFSCDNPLNSTLNFASVETGTLIVFDNVCFGGNFACANVEGKASVWAVNGSDFSTVREGCQDLIIPVEKIEKQAEDLSGTPISSVTVGVPFVYTLDVPVLYDPVSGTVLQSAGSLNDIDSIVIKDDLSVATLGVDLELLAIRAFYEDENGVTTPMSRGSDYFLSNSGNDKDPGVLTFEIRDPATLPAGAQVHFELEVVLEDSPVNIIGKSFTNIATWEFARIIDGTRYDPLPGENGVAQLLSISSPDLVLNKSTAATAVNATDSPQFTLSIQNVGGSPAWNIAIEDQLPPEMQDFDPTGAVTVTMAGVTLDEGTDYTLSYNPGPNGQDAGRLFIELEDEAGGLAPDDVLVITYESRLNTVGSDNEPANGQLLINVAAATFWANDAETNSTRGEYTRQLTDGTVGTDDHEDAASVEVALSGYYFEKTVANNVTGAYPAITAAPGDDLTYTIRLFNVDQNIADIRITDTIPTEIVGTSNLTCQIIGTQPTVEPDCSISGGQLVVDGINGDSLALAQGNSLIIEFQATLDSALPTGSVVQNQASLEASGINSVDPAPASYPSDDPFVGGVSDPEVLGDEDPTEVLITAPGALDKQSTDTELAIGALTSYQITVPETSVEAPLYDVRILDSLPPNLEFVSATATTSTTTYTLSNSGTATELVLENTVTGLDIPASEQAVVTLQVRLTNKLANQDTSAPFTNTARYTYSRTQGGAQTDGIGTADTASAISIVEPVLSAQKLVTNISQGGQSAARGGDTLEYTIELTNNGTSTAYDVAIIDTLPAGLELEPGSAQLTLGGNTNDLDPDVSGSVLSWGRVNGDEALDIPVGETLTLVYRTSVNGVDGGDLVNTVQADWTSLDGADIEERTGSGAPDQAALNDYFVTATSTLASIDTSGFAKSVIGDSWNSGISTSADTTARAGDTITYQLTLTLPEGLTRDVVITDVLDPGLAFADVVSINGGTSAPYASNGVFTHADIPASSLPSADQTGTLTWTLGDIDNAADADPTNNEFVIVYRARVQHGPTEAPAPTPTSTILNNQATMGYTFADGTPATATAEIASVEVLQPQISELTKTGVVVPDDGSTIGDGLSSATAYVVDIATDTMDFTLQACNVGDAPAYGVQLVDDLPAELDETSIAAVQVAIDGAALDTTDFSYAPPGGRDGNMVVVLGVPLEPSSCVSVDYNIAFYTDIPPNQIWSNFANLDAYWSRETLDSTNAREYISINPVASSSVWMTNTFEVAVPTKVASVSEATIGEEVIYTITVPGTPVNAELNGVTVTDILDPALQYVDASVEVNGSPLGAATNENGQELSWDIGTIPAGQQAVITLTTWVANTQNVNASATPVSNTASYTYLEGGADVDGGTSSPADITIVEPDLAMVKDVANITDPGQPAASGDELEYTLTITNNGTSTAFDTNVADTLPDELSYIGGSTTAEIDGSPVAGFNSTPLVSGNMLTWGRDNGDASLTIPTGSVLVITYRVNVDIVTSEDIVNSALADWTSLDGDFTIGNRERTGAGCPNTTAPNTYCSGDTSGLGVDYNIDLTKAAVGDSWNGNGSLRVGDTVDYQVQLALVEGAHNNLVLTDTLPEGLAFVEMVSADYFGTPPATLPAPDVSADLRTVTWTIDAVTNPIDGDATNDFLTIVYRARVQNGDILSQQPTSQSLTNTVSLNYQVGGVAPAPLFAGATVNALQPLLSLTKSGVTSAGGDTEIRGGETATYTVDVTNNGDAPAYDIVLVDTLPVGLRQGGVTTVSATLVNSGTTVAVTPTYDTATGTITWDFDSAANAAIDPGETLRIVYEVTGDSDLAAGVTLTNTAQVSRYYSFDNDQPPINSVADWREEYGPSEPATFDLTAIMPGVLSKVAGQSTVAIGEELTYTITVPEQPVDVALQDVRITDNLAATGVDLGFVSASVGGSALTNTGTADNLVLVDSTNGIDIPAGGQLDVLVTVEVLNTATNQARTEAFVNRAWYDYDNGVSRLGDDATTGADSDPVTIVHPELVVEKTGPASLKVGTPDNFVLNVANTGGASAWNVTLTDWLPNPAPGGMCDAQPVIQSAVIQKADSSTVTLNAADFAVSFVDGDPTCQFTMTLQTDDALAPGDSLSVTYQVELDDDNIHGSTLINIAGATEWFSADAASSERFAYQRQLTDGTPGVVDHEDNHEFIVEAATLEMRKTVVNVTTGESGATASPGDRLRYTIEIENTSDVPLNGFSLIDELDRLNTTAMFEADSLAVVTLPSGASESITGNGGSQGSGLLEVNDLAIAPAGDAGDMLTVEFEATLAPVITSGTVVLNQAQLGVSGVIFESSDDPALGGAEDPTETLIDSEPLFQIEKTSEDLTGDTAMLLAGETLRYTLTVQNIGGENAIGAVLRDQVPANTTYVANSTTLNGVAVADVNGGSPLAAGLTINSPGAQEGELLADPAASGDARAVVTFEVTVNDVNEGTLISNQGFLNGDGAGSGAFEEAPSDDPATEAENDPTIDIVGESSLLLARKAVALQVDNLSAGIVDPGDTLRYTIVVENRGGVDATEAELTDLIPANTTYVPGSTTLNGIAVSDNGGGEARIATGLPISSEDLTPPLPGALEGVISSARTATIVFDVTVDAGTPTGTVISNQGSVDSAELPLVLTDADGNPANGAQPTDVVVGDAQQLAIIKEVAVVNGAAEAGATLEYLVTVTNISAVPASNVVITDDLLVAGDGALTYVADSARLNGQADGITVNGSVITADYSAVFGELQPEDSATLRFQAKLGADLAIGTTVLNTAVVEWNDPPSSEQASVSIDVGGTPGIANLAGYLWQDVNFNAQPDTDEQLLQNWTIELYFNGNLVETAQSDENGYFQFDGLLTNMAGGASYELKYVAPGAGVNTASLGNGDSDFTNGPQQITEIYVDSGANLQDLNLPLTPNGVVYDSVVRGPVGGATLTMLRASSGVELPDSCFDDPNQQGQVTQAGGFYKFDINFSGAGCPAGNDYLIQVELPGDNYVAGESAIIPPQTNADTAGFDVAACLGSAGDAVPVTTEHCEAQASPTAPSIDIDAQSSGTNYYLRLRLDDNRVPGESQLFNNHIAVDPQLDGALSITKTASMLNVTRSQLVPYTITFSNALGVPLTDLQLVDFFPAGFKYVAGSARVDGMAIEPEVEGLQLRWSGLRIDPQQTRTAKLLLVVGSGVGEGEYVNRAQLFNGLSGQVVSGEAFATVRVIPDPTFDCTDVIGKVYDDKNMNGYQDDGEGGVPGARVVTATGLNATTDAHGRFHITCAVVPNQDRGSNFVLKLDDRSLPSGYRLTSENPRVVRATRGKMIKVNFGSSLHRVVRLDMAEGVFEPESTEMRPQWNSRTELLLEKLQEAPSVLRLSYLAETEDPDLVERRLQVMKARIADEWVRNYGDYELTIETEVFWRRGAPPSRGGWK</sequence>
<dbReference type="Pfam" id="PF01345">
    <property type="entry name" value="DUF11"/>
    <property type="match status" value="7"/>
</dbReference>